<dbReference type="CDD" id="cd00037">
    <property type="entry name" value="CLECT"/>
    <property type="match status" value="1"/>
</dbReference>
<dbReference type="Proteomes" id="UP001461498">
    <property type="component" value="Unassembled WGS sequence"/>
</dbReference>
<gene>
    <name evidence="3" type="ORF">O3M35_011920</name>
</gene>
<reference evidence="3 4" key="1">
    <citation type="submission" date="2022-12" db="EMBL/GenBank/DDBJ databases">
        <title>Chromosome-level genome assembly of true bugs.</title>
        <authorList>
            <person name="Ma L."/>
            <person name="Li H."/>
        </authorList>
    </citation>
    <scope>NUCLEOTIDE SEQUENCE [LARGE SCALE GENOMIC DNA]</scope>
    <source>
        <strain evidence="3">Lab_2022b</strain>
    </source>
</reference>
<proteinExistence type="predicted"/>
<dbReference type="SMART" id="SM00034">
    <property type="entry name" value="CLECT"/>
    <property type="match status" value="1"/>
</dbReference>
<dbReference type="PROSITE" id="PS50041">
    <property type="entry name" value="C_TYPE_LECTIN_2"/>
    <property type="match status" value="1"/>
</dbReference>
<evidence type="ECO:0000259" key="2">
    <source>
        <dbReference type="PROSITE" id="PS50041"/>
    </source>
</evidence>
<evidence type="ECO:0000313" key="4">
    <source>
        <dbReference type="Proteomes" id="UP001461498"/>
    </source>
</evidence>
<evidence type="ECO:0000256" key="1">
    <source>
        <dbReference type="SAM" id="MobiDB-lite"/>
    </source>
</evidence>
<dbReference type="SUPFAM" id="SSF56436">
    <property type="entry name" value="C-type lectin-like"/>
    <property type="match status" value="1"/>
</dbReference>
<evidence type="ECO:0000313" key="3">
    <source>
        <dbReference type="EMBL" id="KAK9503321.1"/>
    </source>
</evidence>
<accession>A0AAW1CXY7</accession>
<protein>
    <recommendedName>
        <fullName evidence="2">C-type lectin domain-containing protein</fullName>
    </recommendedName>
</protein>
<comment type="caution">
    <text evidence="3">The sequence shown here is derived from an EMBL/GenBank/DDBJ whole genome shotgun (WGS) entry which is preliminary data.</text>
</comment>
<feature type="compositionally biased region" description="Basic residues" evidence="1">
    <location>
        <begin position="162"/>
        <end position="173"/>
    </location>
</feature>
<dbReference type="InterPro" id="IPR050828">
    <property type="entry name" value="C-type_lectin/matrix_domain"/>
</dbReference>
<dbReference type="InterPro" id="IPR001304">
    <property type="entry name" value="C-type_lectin-like"/>
</dbReference>
<dbReference type="PANTHER" id="PTHR45710:SF26">
    <property type="entry name" value="RH26557P"/>
    <property type="match status" value="1"/>
</dbReference>
<dbReference type="InterPro" id="IPR016186">
    <property type="entry name" value="C-type_lectin-like/link_sf"/>
</dbReference>
<organism evidence="3 4">
    <name type="scientific">Rhynocoris fuscipes</name>
    <dbReference type="NCBI Taxonomy" id="488301"/>
    <lineage>
        <taxon>Eukaryota</taxon>
        <taxon>Metazoa</taxon>
        <taxon>Ecdysozoa</taxon>
        <taxon>Arthropoda</taxon>
        <taxon>Hexapoda</taxon>
        <taxon>Insecta</taxon>
        <taxon>Pterygota</taxon>
        <taxon>Neoptera</taxon>
        <taxon>Paraneoptera</taxon>
        <taxon>Hemiptera</taxon>
        <taxon>Heteroptera</taxon>
        <taxon>Panheteroptera</taxon>
        <taxon>Cimicomorpha</taxon>
        <taxon>Reduviidae</taxon>
        <taxon>Harpactorinae</taxon>
        <taxon>Harpactorini</taxon>
        <taxon>Rhynocoris</taxon>
    </lineage>
</organism>
<sequence length="185" mass="22487">MTAYYWCPKKFIRVHNSCFYLSKKKETWSEASFRCRDIKNSTLAVLDNKYKDKFMRIMLNRSEYARKERWIGGMFNWEMKVWVWGPSGKPFQYKGFSKLRPNSNNRWRCVVMVPSMFNRWSTRSCLEKKHFICEVPMKMKWTRTTPSLNETNRNDLEAAASSRRRKPLRRNRDRTRWPLETNSTL</sequence>
<feature type="domain" description="C-type lectin" evidence="2">
    <location>
        <begin position="14"/>
        <end position="134"/>
    </location>
</feature>
<dbReference type="InterPro" id="IPR016187">
    <property type="entry name" value="CTDL_fold"/>
</dbReference>
<dbReference type="EMBL" id="JAPXFL010000008">
    <property type="protein sequence ID" value="KAK9503321.1"/>
    <property type="molecule type" value="Genomic_DNA"/>
</dbReference>
<keyword evidence="4" id="KW-1185">Reference proteome</keyword>
<name>A0AAW1CXY7_9HEMI</name>
<dbReference type="AlphaFoldDB" id="A0AAW1CXY7"/>
<dbReference type="PANTHER" id="PTHR45710">
    <property type="entry name" value="C-TYPE LECTIN DOMAIN-CONTAINING PROTEIN 180"/>
    <property type="match status" value="1"/>
</dbReference>
<dbReference type="Gene3D" id="3.10.100.10">
    <property type="entry name" value="Mannose-Binding Protein A, subunit A"/>
    <property type="match status" value="1"/>
</dbReference>
<dbReference type="Pfam" id="PF00059">
    <property type="entry name" value="Lectin_C"/>
    <property type="match status" value="1"/>
</dbReference>
<feature type="region of interest" description="Disordered" evidence="1">
    <location>
        <begin position="144"/>
        <end position="185"/>
    </location>
</feature>